<evidence type="ECO:0000256" key="2">
    <source>
        <dbReference type="ARBA" id="ARBA00022448"/>
    </source>
</evidence>
<keyword evidence="4 7" id="KW-0812">Transmembrane</keyword>
<evidence type="ECO:0000256" key="5">
    <source>
        <dbReference type="ARBA" id="ARBA00022989"/>
    </source>
</evidence>
<evidence type="ECO:0000256" key="1">
    <source>
        <dbReference type="ARBA" id="ARBA00004651"/>
    </source>
</evidence>
<keyword evidence="3" id="KW-1003">Cell membrane</keyword>
<keyword evidence="6 7" id="KW-0472">Membrane</keyword>
<keyword evidence="2 7" id="KW-0813">Transport</keyword>
<feature type="transmembrane region" description="Helical" evidence="7">
    <location>
        <begin position="268"/>
        <end position="287"/>
    </location>
</feature>
<feature type="transmembrane region" description="Helical" evidence="7">
    <location>
        <begin position="126"/>
        <end position="151"/>
    </location>
</feature>
<reference evidence="9 10" key="1">
    <citation type="submission" date="2022-01" db="EMBL/GenBank/DDBJ databases">
        <title>Alkalihalobacillus sp. EGI L200015, a novel bacterium isolated from a salt lake sediment.</title>
        <authorList>
            <person name="Gao L."/>
            <person name="Fang B.-Z."/>
            <person name="Li W.-J."/>
        </authorList>
    </citation>
    <scope>NUCLEOTIDE SEQUENCE [LARGE SCALE GENOMIC DNA]</scope>
    <source>
        <strain evidence="9 10">KCTC 12718</strain>
    </source>
</reference>
<evidence type="ECO:0000313" key="10">
    <source>
        <dbReference type="Proteomes" id="UP001649381"/>
    </source>
</evidence>
<evidence type="ECO:0000259" key="8">
    <source>
        <dbReference type="PROSITE" id="PS50928"/>
    </source>
</evidence>
<comment type="subcellular location">
    <subcellularLocation>
        <location evidence="1 7">Cell membrane</location>
        <topology evidence="1 7">Multi-pass membrane protein</topology>
    </subcellularLocation>
</comment>
<dbReference type="InterPro" id="IPR000515">
    <property type="entry name" value="MetI-like"/>
</dbReference>
<comment type="similarity">
    <text evidence="7">Belongs to the binding-protein-dependent transport system permease family.</text>
</comment>
<name>A0ABS9GXT2_9BACL</name>
<dbReference type="RefSeq" id="WP_236331259.1">
    <property type="nucleotide sequence ID" value="NZ_JAKIJS010000001.1"/>
</dbReference>
<accession>A0ABS9GXT2</accession>
<dbReference type="EMBL" id="JAKIJS010000001">
    <property type="protein sequence ID" value="MCF6136476.1"/>
    <property type="molecule type" value="Genomic_DNA"/>
</dbReference>
<keyword evidence="5 7" id="KW-1133">Transmembrane helix</keyword>
<dbReference type="Gene3D" id="1.10.3720.10">
    <property type="entry name" value="MetI-like"/>
    <property type="match status" value="1"/>
</dbReference>
<evidence type="ECO:0000256" key="3">
    <source>
        <dbReference type="ARBA" id="ARBA00022475"/>
    </source>
</evidence>
<dbReference type="PANTHER" id="PTHR30465">
    <property type="entry name" value="INNER MEMBRANE ABC TRANSPORTER"/>
    <property type="match status" value="1"/>
</dbReference>
<dbReference type="InterPro" id="IPR035906">
    <property type="entry name" value="MetI-like_sf"/>
</dbReference>
<dbReference type="Proteomes" id="UP001649381">
    <property type="component" value="Unassembled WGS sequence"/>
</dbReference>
<feature type="transmembrane region" description="Helical" evidence="7">
    <location>
        <begin position="221"/>
        <end position="241"/>
    </location>
</feature>
<protein>
    <submittedName>
        <fullName evidence="9">ABC transporter permease subunit</fullName>
    </submittedName>
</protein>
<dbReference type="PANTHER" id="PTHR30465:SF44">
    <property type="entry name" value="ABC-TYPE DIPEPTIDE_OLIGOPEPTIDE TRANSPORT SYSTEM, PERMEASE COMPONENT"/>
    <property type="match status" value="1"/>
</dbReference>
<gene>
    <name evidence="9" type="ORF">L2716_01955</name>
</gene>
<feature type="domain" description="ABC transmembrane type-1" evidence="8">
    <location>
        <begin position="90"/>
        <end position="287"/>
    </location>
</feature>
<dbReference type="Pfam" id="PF00528">
    <property type="entry name" value="BPD_transp_1"/>
    <property type="match status" value="1"/>
</dbReference>
<keyword evidence="10" id="KW-1185">Reference proteome</keyword>
<dbReference type="SUPFAM" id="SSF161098">
    <property type="entry name" value="MetI-like"/>
    <property type="match status" value="1"/>
</dbReference>
<feature type="transmembrane region" description="Helical" evidence="7">
    <location>
        <begin position="12"/>
        <end position="33"/>
    </location>
</feature>
<sequence length="301" mass="35258">MFRTIINSALRLLAVVVGIVLISSFLGMTMYGFDFSLSNYFGYVKSTVLSLIHPHEMMVYKDIYSFKFRQDFYNWSDKQYSVFPVFWDYYFYSMRIFLSALFVAVLGGVLLTYLTSFFSKRIKQRISNVLSLLEALPDIFVIFVVQFFIIWLFKKTDILLFPIAGGFEKVYFVPIVVLSLLPMLFFFKVSLFMTLEEYEQPYVEFAASKGLRPNFLYLKHIFRNAIIGITSHTNSIIWIMLSNLIILERLFNISGLTKYILNYQQTDVIALSLILFYIPIFIILLLSKMIIRRTTGKEVII</sequence>
<comment type="caution">
    <text evidence="9">The sequence shown here is derived from an EMBL/GenBank/DDBJ whole genome shotgun (WGS) entry which is preliminary data.</text>
</comment>
<feature type="transmembrane region" description="Helical" evidence="7">
    <location>
        <begin position="171"/>
        <end position="191"/>
    </location>
</feature>
<evidence type="ECO:0000256" key="7">
    <source>
        <dbReference type="RuleBase" id="RU363032"/>
    </source>
</evidence>
<feature type="transmembrane region" description="Helical" evidence="7">
    <location>
        <begin position="89"/>
        <end position="114"/>
    </location>
</feature>
<dbReference type="CDD" id="cd06261">
    <property type="entry name" value="TM_PBP2"/>
    <property type="match status" value="1"/>
</dbReference>
<evidence type="ECO:0000313" key="9">
    <source>
        <dbReference type="EMBL" id="MCF6136476.1"/>
    </source>
</evidence>
<evidence type="ECO:0000256" key="4">
    <source>
        <dbReference type="ARBA" id="ARBA00022692"/>
    </source>
</evidence>
<dbReference type="PROSITE" id="PS50928">
    <property type="entry name" value="ABC_TM1"/>
    <property type="match status" value="1"/>
</dbReference>
<organism evidence="9 10">
    <name type="scientific">Pseudalkalibacillus berkeleyi</name>
    <dbReference type="NCBI Taxonomy" id="1069813"/>
    <lineage>
        <taxon>Bacteria</taxon>
        <taxon>Bacillati</taxon>
        <taxon>Bacillota</taxon>
        <taxon>Bacilli</taxon>
        <taxon>Bacillales</taxon>
        <taxon>Fictibacillaceae</taxon>
        <taxon>Pseudalkalibacillus</taxon>
    </lineage>
</organism>
<proteinExistence type="inferred from homology"/>
<evidence type="ECO:0000256" key="6">
    <source>
        <dbReference type="ARBA" id="ARBA00023136"/>
    </source>
</evidence>